<evidence type="ECO:0000256" key="1">
    <source>
        <dbReference type="ARBA" id="ARBA00004123"/>
    </source>
</evidence>
<sequence>MEDSAPGKSINVPVSHCGSDEQTGLQPWLPSQPLPNAPGDSSRYVGSTHWSGILDDIHGLRAALSQHDNASRIFEPAGASSDSVSGRNLIIFGSPSNFSIEAIILQYLPSKMEVDRLSAFYSEGKTFIIPFIHVFQFRHQYRSFWADPLLVSSPWLFMLFSICSVTSMVRGTIEIASMTRKNVIAEAIHFRSGWPTRWAIMETQILLAIFLYSKASCDCDDSLGTLQAGLFHGGNICLENCHTRSPRNLANSNFDENTHIIPAPHSENEVTGLLWFIVKDRQMASFGKVCRDTLSFSDKSEPEILQPDNEIRRMQTTILSSLRARPLSNSTSYTPPMVMT</sequence>
<dbReference type="OrthoDB" id="5431381at2759"/>
<keyword evidence="2" id="KW-0805">Transcription regulation</keyword>
<dbReference type="EMBL" id="JAPQKI010000004">
    <property type="protein sequence ID" value="KAJ5102883.1"/>
    <property type="molecule type" value="Genomic_DNA"/>
</dbReference>
<name>A0A9W9KEM4_9EURO</name>
<accession>A0A9W9KEM4</accession>
<evidence type="ECO:0000313" key="7">
    <source>
        <dbReference type="Proteomes" id="UP001149074"/>
    </source>
</evidence>
<evidence type="ECO:0000256" key="2">
    <source>
        <dbReference type="ARBA" id="ARBA00023015"/>
    </source>
</evidence>
<comment type="caution">
    <text evidence="6">The sequence shown here is derived from an EMBL/GenBank/DDBJ whole genome shotgun (WGS) entry which is preliminary data.</text>
</comment>
<evidence type="ECO:0000256" key="5">
    <source>
        <dbReference type="SAM" id="MobiDB-lite"/>
    </source>
</evidence>
<proteinExistence type="predicted"/>
<feature type="region of interest" description="Disordered" evidence="5">
    <location>
        <begin position="1"/>
        <end position="42"/>
    </location>
</feature>
<dbReference type="PANTHER" id="PTHR31001:SF49">
    <property type="entry name" value="ZN(II)2CYS6 TRANSCRIPTION FACTOR (EUROFUNG)"/>
    <property type="match status" value="1"/>
</dbReference>
<reference evidence="6" key="2">
    <citation type="journal article" date="2023" name="IMA Fungus">
        <title>Comparative genomic study of the Penicillium genus elucidates a diverse pangenome and 15 lateral gene transfer events.</title>
        <authorList>
            <person name="Petersen C."/>
            <person name="Sorensen T."/>
            <person name="Nielsen M.R."/>
            <person name="Sondergaard T.E."/>
            <person name="Sorensen J.L."/>
            <person name="Fitzpatrick D.A."/>
            <person name="Frisvad J.C."/>
            <person name="Nielsen K.L."/>
        </authorList>
    </citation>
    <scope>NUCLEOTIDE SEQUENCE</scope>
    <source>
        <strain evidence="6">IBT 30761</strain>
    </source>
</reference>
<dbReference type="CDD" id="cd12148">
    <property type="entry name" value="fungal_TF_MHR"/>
    <property type="match status" value="1"/>
</dbReference>
<dbReference type="InterPro" id="IPR050613">
    <property type="entry name" value="Sec_Metabolite_Reg"/>
</dbReference>
<dbReference type="PANTHER" id="PTHR31001">
    <property type="entry name" value="UNCHARACTERIZED TRANSCRIPTIONAL REGULATORY PROTEIN"/>
    <property type="match status" value="1"/>
</dbReference>
<keyword evidence="7" id="KW-1185">Reference proteome</keyword>
<organism evidence="6 7">
    <name type="scientific">Penicillium argentinense</name>
    <dbReference type="NCBI Taxonomy" id="1131581"/>
    <lineage>
        <taxon>Eukaryota</taxon>
        <taxon>Fungi</taxon>
        <taxon>Dikarya</taxon>
        <taxon>Ascomycota</taxon>
        <taxon>Pezizomycotina</taxon>
        <taxon>Eurotiomycetes</taxon>
        <taxon>Eurotiomycetidae</taxon>
        <taxon>Eurotiales</taxon>
        <taxon>Aspergillaceae</taxon>
        <taxon>Penicillium</taxon>
    </lineage>
</organism>
<evidence type="ECO:0000256" key="4">
    <source>
        <dbReference type="ARBA" id="ARBA00023242"/>
    </source>
</evidence>
<protein>
    <recommendedName>
        <fullName evidence="8">Transcription factor domain-containing protein</fullName>
    </recommendedName>
</protein>
<comment type="subcellular location">
    <subcellularLocation>
        <location evidence="1">Nucleus</location>
    </subcellularLocation>
</comment>
<keyword evidence="4" id="KW-0539">Nucleus</keyword>
<dbReference type="GeneID" id="81354885"/>
<dbReference type="RefSeq" id="XP_056476263.1">
    <property type="nucleotide sequence ID" value="XM_056615906.1"/>
</dbReference>
<dbReference type="GO" id="GO:0005634">
    <property type="term" value="C:nucleus"/>
    <property type="evidence" value="ECO:0007669"/>
    <property type="project" value="UniProtKB-SubCell"/>
</dbReference>
<evidence type="ECO:0008006" key="8">
    <source>
        <dbReference type="Google" id="ProtNLM"/>
    </source>
</evidence>
<evidence type="ECO:0000313" key="6">
    <source>
        <dbReference type="EMBL" id="KAJ5102883.1"/>
    </source>
</evidence>
<keyword evidence="3" id="KW-0804">Transcription</keyword>
<dbReference type="AlphaFoldDB" id="A0A9W9KEM4"/>
<reference evidence="6" key="1">
    <citation type="submission" date="2022-11" db="EMBL/GenBank/DDBJ databases">
        <authorList>
            <person name="Petersen C."/>
        </authorList>
    </citation>
    <scope>NUCLEOTIDE SEQUENCE</scope>
    <source>
        <strain evidence="6">IBT 30761</strain>
    </source>
</reference>
<gene>
    <name evidence="6" type="ORF">N7532_003412</name>
</gene>
<evidence type="ECO:0000256" key="3">
    <source>
        <dbReference type="ARBA" id="ARBA00023163"/>
    </source>
</evidence>
<dbReference type="Proteomes" id="UP001149074">
    <property type="component" value="Unassembled WGS sequence"/>
</dbReference>